<sequence>MGLFSSKGFLFKNAPVFALGYYTNDALTPNANKIIKEAKECLAECKSLVKRAEAELAKLEKMERNMLHLFKTRMEELGEMKMADERYSQEETERSYIRRNGSEEAI</sequence>
<reference evidence="3" key="1">
    <citation type="journal article" date="2014" name="Nat. Commun.">
        <title>The emerging biofuel crop Camelina sativa retains a highly undifferentiated hexaploid genome structure.</title>
        <authorList>
            <person name="Kagale S."/>
            <person name="Koh C."/>
            <person name="Nixon J."/>
            <person name="Bollina V."/>
            <person name="Clarke W.E."/>
            <person name="Tuteja R."/>
            <person name="Spillane C."/>
            <person name="Robinson S.J."/>
            <person name="Links M.G."/>
            <person name="Clarke C."/>
            <person name="Higgins E.E."/>
            <person name="Huebert T."/>
            <person name="Sharpe A.G."/>
            <person name="Parkin I.A."/>
        </authorList>
    </citation>
    <scope>NUCLEOTIDE SEQUENCE [LARGE SCALE GENOMIC DNA]</scope>
    <source>
        <strain evidence="3">cv. DH55</strain>
    </source>
</reference>
<dbReference type="GeneID" id="104747563"/>
<gene>
    <name evidence="4" type="primary">LOC104747563</name>
</gene>
<keyword evidence="3" id="KW-1185">Reference proteome</keyword>
<proteinExistence type="predicted"/>
<evidence type="ECO:0000313" key="3">
    <source>
        <dbReference type="Proteomes" id="UP000694864"/>
    </source>
</evidence>
<evidence type="ECO:0000256" key="2">
    <source>
        <dbReference type="SAM" id="MobiDB-lite"/>
    </source>
</evidence>
<evidence type="ECO:0000256" key="1">
    <source>
        <dbReference type="SAM" id="Coils"/>
    </source>
</evidence>
<feature type="region of interest" description="Disordered" evidence="2">
    <location>
        <begin position="81"/>
        <end position="106"/>
    </location>
</feature>
<organism evidence="3 4">
    <name type="scientific">Camelina sativa</name>
    <name type="common">False flax</name>
    <name type="synonym">Myagrum sativum</name>
    <dbReference type="NCBI Taxonomy" id="90675"/>
    <lineage>
        <taxon>Eukaryota</taxon>
        <taxon>Viridiplantae</taxon>
        <taxon>Streptophyta</taxon>
        <taxon>Embryophyta</taxon>
        <taxon>Tracheophyta</taxon>
        <taxon>Spermatophyta</taxon>
        <taxon>Magnoliopsida</taxon>
        <taxon>eudicotyledons</taxon>
        <taxon>Gunneridae</taxon>
        <taxon>Pentapetalae</taxon>
        <taxon>rosids</taxon>
        <taxon>malvids</taxon>
        <taxon>Brassicales</taxon>
        <taxon>Brassicaceae</taxon>
        <taxon>Camelineae</taxon>
        <taxon>Camelina</taxon>
    </lineage>
</organism>
<feature type="coiled-coil region" evidence="1">
    <location>
        <begin position="35"/>
        <end position="69"/>
    </location>
</feature>
<name>A0ABM0W972_CAMSA</name>
<dbReference type="RefSeq" id="XP_010467515.1">
    <property type="nucleotide sequence ID" value="XM_010469213.1"/>
</dbReference>
<protein>
    <submittedName>
        <fullName evidence="4">Uncharacterized protein LOC104747563</fullName>
    </submittedName>
</protein>
<keyword evidence="1" id="KW-0175">Coiled coil</keyword>
<accession>A0ABM0W972</accession>
<dbReference type="Proteomes" id="UP000694864">
    <property type="component" value="Chromosome 15"/>
</dbReference>
<reference evidence="4" key="2">
    <citation type="submission" date="2025-08" db="UniProtKB">
        <authorList>
            <consortium name="RefSeq"/>
        </authorList>
    </citation>
    <scope>IDENTIFICATION</scope>
    <source>
        <tissue evidence="4">Leaf</tissue>
    </source>
</reference>
<evidence type="ECO:0000313" key="4">
    <source>
        <dbReference type="RefSeq" id="XP_010467515.1"/>
    </source>
</evidence>